<evidence type="ECO:0000256" key="2">
    <source>
        <dbReference type="ARBA" id="ARBA00022475"/>
    </source>
</evidence>
<dbReference type="AlphaFoldDB" id="A0A377PI32"/>
<dbReference type="Proteomes" id="UP000254821">
    <property type="component" value="Unassembled WGS sequence"/>
</dbReference>
<feature type="transmembrane region" description="Helical" evidence="10">
    <location>
        <begin position="77"/>
        <end position="96"/>
    </location>
</feature>
<feature type="transmembrane region" description="Helical" evidence="10">
    <location>
        <begin position="47"/>
        <end position="65"/>
    </location>
</feature>
<dbReference type="GO" id="GO:0005886">
    <property type="term" value="C:plasma membrane"/>
    <property type="evidence" value="ECO:0007669"/>
    <property type="project" value="UniProtKB-SubCell"/>
</dbReference>
<dbReference type="Pfam" id="PF03023">
    <property type="entry name" value="MurJ"/>
    <property type="match status" value="1"/>
</dbReference>
<keyword evidence="6 10" id="KW-1133">Transmembrane helix</keyword>
<evidence type="ECO:0000256" key="8">
    <source>
        <dbReference type="ARBA" id="ARBA00060041"/>
    </source>
</evidence>
<keyword evidence="2" id="KW-1003">Cell membrane</keyword>
<evidence type="ECO:0000256" key="5">
    <source>
        <dbReference type="ARBA" id="ARBA00022984"/>
    </source>
</evidence>
<evidence type="ECO:0000256" key="4">
    <source>
        <dbReference type="ARBA" id="ARBA00022960"/>
    </source>
</evidence>
<keyword evidence="5" id="KW-0573">Peptidoglycan synthesis</keyword>
<evidence type="ECO:0000313" key="12">
    <source>
        <dbReference type="Proteomes" id="UP000254821"/>
    </source>
</evidence>
<name>A0A377PI32_HAFAL</name>
<keyword evidence="4" id="KW-0133">Cell shape</keyword>
<evidence type="ECO:0000313" key="11">
    <source>
        <dbReference type="EMBL" id="STQ80086.1"/>
    </source>
</evidence>
<comment type="function">
    <text evidence="8">Involved in peptidoglycan biosynthesis. Transports lipid-linked peptidoglycan precursors from the inner to the outer leaflet of the cytoplasmic membrane.</text>
</comment>
<gene>
    <name evidence="11" type="primary">murJ_2</name>
    <name evidence="11" type="ORF">NCTC8105_02193</name>
</gene>
<dbReference type="PANTHER" id="PTHR47019">
    <property type="entry name" value="LIPID II FLIPPASE MURJ"/>
    <property type="match status" value="1"/>
</dbReference>
<evidence type="ECO:0000256" key="7">
    <source>
        <dbReference type="ARBA" id="ARBA00023136"/>
    </source>
</evidence>
<comment type="subcellular location">
    <subcellularLocation>
        <location evidence="1">Cell membrane</location>
        <topology evidence="1">Multi-pass membrane protein</topology>
    </subcellularLocation>
</comment>
<evidence type="ECO:0000256" key="9">
    <source>
        <dbReference type="ARBA" id="ARBA00061532"/>
    </source>
</evidence>
<evidence type="ECO:0000256" key="10">
    <source>
        <dbReference type="SAM" id="Phobius"/>
    </source>
</evidence>
<dbReference type="GO" id="GO:0015648">
    <property type="term" value="F:lipid-linked peptidoglycan transporter activity"/>
    <property type="evidence" value="ECO:0007669"/>
    <property type="project" value="TreeGrafter"/>
</dbReference>
<evidence type="ECO:0000256" key="3">
    <source>
        <dbReference type="ARBA" id="ARBA00022692"/>
    </source>
</evidence>
<keyword evidence="7 10" id="KW-0472">Membrane</keyword>
<sequence>MDWGLRLCFVLALPSSIALGILSKPLIASLFQYGQFTAFDTEMTQRALIAYSVGLMGLILVKVLAPGFYSRQNIKTPVKIAIATLILTQLMNLAFIGPLKHAGLSLSIGLAACLNASLLYWQLRKQKNVYPSAGLDSLLG</sequence>
<dbReference type="EMBL" id="UGHP01000001">
    <property type="protein sequence ID" value="STQ80086.1"/>
    <property type="molecule type" value="Genomic_DNA"/>
</dbReference>
<evidence type="ECO:0000256" key="1">
    <source>
        <dbReference type="ARBA" id="ARBA00004651"/>
    </source>
</evidence>
<dbReference type="InterPro" id="IPR051050">
    <property type="entry name" value="Lipid_II_flippase_MurJ/MviN"/>
</dbReference>
<reference evidence="11 12" key="1">
    <citation type="submission" date="2018-06" db="EMBL/GenBank/DDBJ databases">
        <authorList>
            <consortium name="Pathogen Informatics"/>
            <person name="Doyle S."/>
        </authorList>
    </citation>
    <scope>NUCLEOTIDE SEQUENCE [LARGE SCALE GENOMIC DNA]</scope>
    <source>
        <strain evidence="11 12">NCTC8105</strain>
    </source>
</reference>
<accession>A0A377PI32</accession>
<dbReference type="PRINTS" id="PR01806">
    <property type="entry name" value="VIRFACTRMVIN"/>
</dbReference>
<evidence type="ECO:0000256" key="6">
    <source>
        <dbReference type="ARBA" id="ARBA00022989"/>
    </source>
</evidence>
<feature type="transmembrane region" description="Helical" evidence="10">
    <location>
        <begin position="102"/>
        <end position="121"/>
    </location>
</feature>
<organism evidence="11 12">
    <name type="scientific">Hafnia alvei</name>
    <dbReference type="NCBI Taxonomy" id="569"/>
    <lineage>
        <taxon>Bacteria</taxon>
        <taxon>Pseudomonadati</taxon>
        <taxon>Pseudomonadota</taxon>
        <taxon>Gammaproteobacteria</taxon>
        <taxon>Enterobacterales</taxon>
        <taxon>Hafniaceae</taxon>
        <taxon>Hafnia</taxon>
    </lineage>
</organism>
<dbReference type="GO" id="GO:0034204">
    <property type="term" value="P:lipid translocation"/>
    <property type="evidence" value="ECO:0007669"/>
    <property type="project" value="TreeGrafter"/>
</dbReference>
<dbReference type="GO" id="GO:0009252">
    <property type="term" value="P:peptidoglycan biosynthetic process"/>
    <property type="evidence" value="ECO:0007669"/>
    <property type="project" value="UniProtKB-KW"/>
</dbReference>
<dbReference type="InterPro" id="IPR004268">
    <property type="entry name" value="MurJ"/>
</dbReference>
<dbReference type="PANTHER" id="PTHR47019:SF1">
    <property type="entry name" value="LIPID II FLIPPASE MURJ"/>
    <property type="match status" value="1"/>
</dbReference>
<comment type="similarity">
    <text evidence="9">Belongs to the MurJ/MviN family.</text>
</comment>
<dbReference type="GO" id="GO:0008360">
    <property type="term" value="P:regulation of cell shape"/>
    <property type="evidence" value="ECO:0007669"/>
    <property type="project" value="UniProtKB-KW"/>
</dbReference>
<keyword evidence="3 10" id="KW-0812">Transmembrane</keyword>
<protein>
    <submittedName>
        <fullName evidence="11">Probable peptidoglycan biosynthesis protein MurJ</fullName>
    </submittedName>
</protein>
<proteinExistence type="inferred from homology"/>